<dbReference type="InterPro" id="IPR036412">
    <property type="entry name" value="HAD-like_sf"/>
</dbReference>
<dbReference type="PRINTS" id="PR00413">
    <property type="entry name" value="HADHALOGNASE"/>
</dbReference>
<dbReference type="PANTHER" id="PTHR46193">
    <property type="entry name" value="6-PHOSPHOGLUCONATE PHOSPHATASE"/>
    <property type="match status" value="1"/>
</dbReference>
<dbReference type="SUPFAM" id="SSF53067">
    <property type="entry name" value="Actin-like ATPase domain"/>
    <property type="match status" value="1"/>
</dbReference>
<proteinExistence type="inferred from homology"/>
<comment type="cofactor">
    <cofactor evidence="1">
        <name>Mg(2+)</name>
        <dbReference type="ChEBI" id="CHEBI:18420"/>
    </cofactor>
</comment>
<dbReference type="RefSeq" id="WP_353714453.1">
    <property type="nucleotide sequence ID" value="NZ_CP159307.1"/>
</dbReference>
<dbReference type="InterPro" id="IPR000905">
    <property type="entry name" value="Gcp-like_dom"/>
</dbReference>
<dbReference type="Pfam" id="PF13419">
    <property type="entry name" value="HAD_2"/>
    <property type="match status" value="1"/>
</dbReference>
<dbReference type="NCBIfam" id="TIGR01509">
    <property type="entry name" value="HAD-SF-IA-v3"/>
    <property type="match status" value="1"/>
</dbReference>
<keyword evidence="3" id="KW-0479">Metal-binding</keyword>
<keyword evidence="5" id="KW-0119">Carbohydrate metabolism</keyword>
<comment type="similarity">
    <text evidence="2">Belongs to the HAD-like hydrolase superfamily. CbbY/CbbZ/Gph/YieH family.</text>
</comment>
<dbReference type="InterPro" id="IPR023214">
    <property type="entry name" value="HAD_sf"/>
</dbReference>
<keyword evidence="7" id="KW-0808">Transferase</keyword>
<reference evidence="7" key="1">
    <citation type="submission" date="2024-06" db="EMBL/GenBank/DDBJ databases">
        <title>A Novel Isolate, Dehalogenimonas sp. Strain 4OHTPN, Dechlorinates Aromatic 4 Hydroxy chlorothalonil by a Novel Reductive Dehalogenase.</title>
        <authorList>
            <person name="Liu G."/>
        </authorList>
    </citation>
    <scope>NUCLEOTIDE SEQUENCE</scope>
    <source>
        <strain evidence="7">4OHTPN</strain>
    </source>
</reference>
<dbReference type="GO" id="GO:0046872">
    <property type="term" value="F:metal ion binding"/>
    <property type="evidence" value="ECO:0007669"/>
    <property type="project" value="UniProtKB-KW"/>
</dbReference>
<keyword evidence="7" id="KW-0012">Acyltransferase</keyword>
<evidence type="ECO:0000313" key="7">
    <source>
        <dbReference type="EMBL" id="XCH33209.1"/>
    </source>
</evidence>
<protein>
    <submittedName>
        <fullName evidence="7">tRNA (Adenosine(37)-N6)-threonylcarbamoyltransferase complex dimerization subunit type 1 TsaB</fullName>
        <ecNumber evidence="7">2.3.1.234</ecNumber>
    </submittedName>
</protein>
<dbReference type="SFLD" id="SFLDS00003">
    <property type="entry name" value="Haloacid_Dehalogenase"/>
    <property type="match status" value="1"/>
</dbReference>
<dbReference type="InterPro" id="IPR051600">
    <property type="entry name" value="Beta-PGM-like"/>
</dbReference>
<gene>
    <name evidence="7" type="primary">tsaB</name>
    <name evidence="7" type="ORF">ABV300_08665</name>
</gene>
<dbReference type="GO" id="GO:0061711">
    <property type="term" value="F:tRNA N(6)-L-threonylcarbamoyladenine synthase activity"/>
    <property type="evidence" value="ECO:0007669"/>
    <property type="project" value="UniProtKB-EC"/>
</dbReference>
<dbReference type="Gene3D" id="3.40.50.1000">
    <property type="entry name" value="HAD superfamily/HAD-like"/>
    <property type="match status" value="1"/>
</dbReference>
<name>A0AAU8G8G5_9CHLR</name>
<dbReference type="NCBIfam" id="TIGR03725">
    <property type="entry name" value="T6A_YeaZ"/>
    <property type="match status" value="1"/>
</dbReference>
<dbReference type="AlphaFoldDB" id="A0AAU8G8G5"/>
<dbReference type="InterPro" id="IPR023198">
    <property type="entry name" value="PGP-like_dom2"/>
</dbReference>
<dbReference type="Gene3D" id="3.30.420.40">
    <property type="match status" value="1"/>
</dbReference>
<evidence type="ECO:0000256" key="1">
    <source>
        <dbReference type="ARBA" id="ARBA00001946"/>
    </source>
</evidence>
<dbReference type="InterPro" id="IPR022496">
    <property type="entry name" value="T6A_TsaB"/>
</dbReference>
<feature type="domain" description="Gcp-like" evidence="6">
    <location>
        <begin position="37"/>
        <end position="149"/>
    </location>
</feature>
<evidence type="ECO:0000256" key="4">
    <source>
        <dbReference type="ARBA" id="ARBA00022842"/>
    </source>
</evidence>
<sequence length="459" mass="48948">MTTVLAIDCATSRTGLALVKGGEVVAEICWLTRHNQTVEMYPRLDALLKDSGIGFKEIDALAVTKGPGSYNGVRVGMAAAKGFAFALGKPLIGVSTLEAEARRFTGTNRPVTAVLPLGHDYAVAVFEEIGGTWEKSVGEQAMTAGELIAALKPLTILTGDIPERLISALRESGPDVDIVCEAEVSRAAALGRIAIERLERGETDSAASLQALYLRRPQVTLPRTPRDMTGVPGRGVIWDMDGVIIDSADLHYRSWKDAMEKRGILMSRAQFDETFGRRNDDIIEHVTGKRPAGFEVASISGEKEEAYREMVRGGARFFPGVLELMRSLKEGGFKQAIASSAPAANVALIIEEMKLSPFIEAAVDGSQVSRGKPDPEVFIRAASMLGLQAAACLVIEDAAAGVEAARRAGMAVIAVTNTLPAARLLAADLVVGSLEEVEAARVLDLINSKAEKPAQESRP</sequence>
<evidence type="ECO:0000256" key="3">
    <source>
        <dbReference type="ARBA" id="ARBA00022723"/>
    </source>
</evidence>
<dbReference type="EC" id="2.3.1.234" evidence="7"/>
<evidence type="ECO:0000256" key="5">
    <source>
        <dbReference type="ARBA" id="ARBA00023277"/>
    </source>
</evidence>
<dbReference type="Gene3D" id="1.10.150.240">
    <property type="entry name" value="Putative phosphatase, domain 2"/>
    <property type="match status" value="1"/>
</dbReference>
<dbReference type="SUPFAM" id="SSF56784">
    <property type="entry name" value="HAD-like"/>
    <property type="match status" value="1"/>
</dbReference>
<dbReference type="EMBL" id="CP159307">
    <property type="protein sequence ID" value="XCH33209.1"/>
    <property type="molecule type" value="Genomic_DNA"/>
</dbReference>
<dbReference type="CDD" id="cd24032">
    <property type="entry name" value="ASKHA_NBD_TsaB"/>
    <property type="match status" value="1"/>
</dbReference>
<dbReference type="InterPro" id="IPR041492">
    <property type="entry name" value="HAD_2"/>
</dbReference>
<dbReference type="PANTHER" id="PTHR46193:SF18">
    <property type="entry name" value="HEXITOL PHOSPHATASE B"/>
    <property type="match status" value="1"/>
</dbReference>
<dbReference type="SFLD" id="SFLDG01129">
    <property type="entry name" value="C1.5:_HAD__Beta-PGM__Phosphata"/>
    <property type="match status" value="1"/>
</dbReference>
<evidence type="ECO:0000259" key="6">
    <source>
        <dbReference type="Pfam" id="PF00814"/>
    </source>
</evidence>
<dbReference type="Pfam" id="PF00814">
    <property type="entry name" value="TsaD"/>
    <property type="match status" value="1"/>
</dbReference>
<dbReference type="GO" id="GO:0002949">
    <property type="term" value="P:tRNA threonylcarbamoyladenosine modification"/>
    <property type="evidence" value="ECO:0007669"/>
    <property type="project" value="InterPro"/>
</dbReference>
<evidence type="ECO:0000256" key="2">
    <source>
        <dbReference type="ARBA" id="ARBA00006171"/>
    </source>
</evidence>
<keyword evidence="4" id="KW-0460">Magnesium</keyword>
<accession>A0AAU8G8G5</accession>
<dbReference type="InterPro" id="IPR006439">
    <property type="entry name" value="HAD-SF_hydro_IA"/>
</dbReference>
<organism evidence="7">
    <name type="scientific">Dehalogenimonas sp. 4OHTPN</name>
    <dbReference type="NCBI Taxonomy" id="3166643"/>
    <lineage>
        <taxon>Bacteria</taxon>
        <taxon>Bacillati</taxon>
        <taxon>Chloroflexota</taxon>
        <taxon>Dehalococcoidia</taxon>
        <taxon>Dehalococcoidales</taxon>
        <taxon>Dehalococcoidaceae</taxon>
        <taxon>Dehalogenimonas</taxon>
    </lineage>
</organism>
<dbReference type="SFLD" id="SFLDG01135">
    <property type="entry name" value="C1.5.6:_HAD__Beta-PGM__Phospha"/>
    <property type="match status" value="1"/>
</dbReference>
<dbReference type="InterPro" id="IPR043129">
    <property type="entry name" value="ATPase_NBD"/>
</dbReference>